<dbReference type="Proteomes" id="UP001469553">
    <property type="component" value="Unassembled WGS sequence"/>
</dbReference>
<feature type="signal peptide" evidence="9">
    <location>
        <begin position="1"/>
        <end position="25"/>
    </location>
</feature>
<keyword evidence="12" id="KW-1185">Reference proteome</keyword>
<feature type="chain" id="PRO_5046828535" description="Fibronectin type-III domain-containing protein" evidence="9">
    <location>
        <begin position="26"/>
        <end position="456"/>
    </location>
</feature>
<comment type="caution">
    <text evidence="11">The sequence shown here is derived from an EMBL/GenBank/DDBJ whole genome shotgun (WGS) entry which is preliminary data.</text>
</comment>
<dbReference type="InterPro" id="IPR013783">
    <property type="entry name" value="Ig-like_fold"/>
</dbReference>
<feature type="transmembrane region" description="Helical" evidence="8">
    <location>
        <begin position="257"/>
        <end position="279"/>
    </location>
</feature>
<feature type="domain" description="Fibronectin type-III" evidence="10">
    <location>
        <begin position="140"/>
        <end position="248"/>
    </location>
</feature>
<dbReference type="CDD" id="cd00063">
    <property type="entry name" value="FN3"/>
    <property type="match status" value="1"/>
</dbReference>
<dbReference type="PROSITE" id="PS01355">
    <property type="entry name" value="HEMATOPO_REC_S_F1"/>
    <property type="match status" value="1"/>
</dbReference>
<evidence type="ECO:0000256" key="3">
    <source>
        <dbReference type="ARBA" id="ARBA00022729"/>
    </source>
</evidence>
<dbReference type="InterPro" id="IPR036116">
    <property type="entry name" value="FN3_sf"/>
</dbReference>
<protein>
    <recommendedName>
        <fullName evidence="10">Fibronectin type-III domain-containing protein</fullName>
    </recommendedName>
</protein>
<evidence type="ECO:0000256" key="2">
    <source>
        <dbReference type="ARBA" id="ARBA00022692"/>
    </source>
</evidence>
<organism evidence="11 12">
    <name type="scientific">Ameca splendens</name>
    <dbReference type="NCBI Taxonomy" id="208324"/>
    <lineage>
        <taxon>Eukaryota</taxon>
        <taxon>Metazoa</taxon>
        <taxon>Chordata</taxon>
        <taxon>Craniata</taxon>
        <taxon>Vertebrata</taxon>
        <taxon>Euteleostomi</taxon>
        <taxon>Actinopterygii</taxon>
        <taxon>Neopterygii</taxon>
        <taxon>Teleostei</taxon>
        <taxon>Neoteleostei</taxon>
        <taxon>Acanthomorphata</taxon>
        <taxon>Ovalentaria</taxon>
        <taxon>Atherinomorphae</taxon>
        <taxon>Cyprinodontiformes</taxon>
        <taxon>Goodeidae</taxon>
        <taxon>Ameca</taxon>
    </lineage>
</organism>
<evidence type="ECO:0000256" key="5">
    <source>
        <dbReference type="ARBA" id="ARBA00023136"/>
    </source>
</evidence>
<evidence type="ECO:0000256" key="8">
    <source>
        <dbReference type="SAM" id="Phobius"/>
    </source>
</evidence>
<evidence type="ECO:0000259" key="10">
    <source>
        <dbReference type="PROSITE" id="PS50853"/>
    </source>
</evidence>
<dbReference type="PANTHER" id="PTHR23037">
    <property type="entry name" value="CYTOKINE RECEPTOR"/>
    <property type="match status" value="1"/>
</dbReference>
<keyword evidence="6" id="KW-0675">Receptor</keyword>
<evidence type="ECO:0000256" key="4">
    <source>
        <dbReference type="ARBA" id="ARBA00022989"/>
    </source>
</evidence>
<dbReference type="Gene3D" id="2.60.40.10">
    <property type="entry name" value="Immunoglobulins"/>
    <property type="match status" value="1"/>
</dbReference>
<evidence type="ECO:0000256" key="6">
    <source>
        <dbReference type="ARBA" id="ARBA00023170"/>
    </source>
</evidence>
<evidence type="ECO:0000313" key="12">
    <source>
        <dbReference type="Proteomes" id="UP001469553"/>
    </source>
</evidence>
<keyword evidence="4 8" id="KW-1133">Transmembrane helix</keyword>
<dbReference type="PROSITE" id="PS50853">
    <property type="entry name" value="FN3"/>
    <property type="match status" value="1"/>
</dbReference>
<keyword evidence="7" id="KW-0325">Glycoprotein</keyword>
<evidence type="ECO:0000256" key="1">
    <source>
        <dbReference type="ARBA" id="ARBA00004479"/>
    </source>
</evidence>
<comment type="subcellular location">
    <subcellularLocation>
        <location evidence="1">Membrane</location>
        <topology evidence="1">Single-pass type I membrane protein</topology>
    </subcellularLocation>
</comment>
<keyword evidence="5 8" id="KW-0472">Membrane</keyword>
<evidence type="ECO:0000313" key="11">
    <source>
        <dbReference type="EMBL" id="MEQ2303650.1"/>
    </source>
</evidence>
<dbReference type="InterPro" id="IPR003531">
    <property type="entry name" value="Hempt_rcpt_S_F1_CS"/>
</dbReference>
<sequence length="456" mass="52067">MMNRCPPLQLQLLLLILLHFRSASTTWLQGDPAADYNLECVNDYLFTINCSLIVNTSVSNKTFWLAITDTMDRREYKCLLTNTTAVFFCSIDRSLMPDDDYTGTFTDLDEYEISLCQSQDNKAETCELLEEEYMPVLHIKPNVPCCLTVSHNSSRHRFTWKSTYEKHSSETHLAENLMYQLQIYQTGGKRRLRANNINRNSRTHSVEDENFEPDTEYAAKVRSSPNMGHYKGQWSDWSSEVLWRTEAAADAVPENGFIYNLPMVFVILCAVVVLLLVCYGSARKWEYSTFIPTPAPYFHTLYKDCQGDFKSWVVTQENPADVLKAEEALHIDTLIECVEVQDYEYPATFPQQLMENRAYSNIPSSVFDADLLSMQHPDGSTMVQLLDQRRSVRSLPGCCKSCSPVQDSGCWLCSDASLEESSWYCNEYCTLSCLQQDGCIAPGHHGNLKTHPASQR</sequence>
<keyword evidence="2 8" id="KW-0812">Transmembrane</keyword>
<reference evidence="11 12" key="1">
    <citation type="submission" date="2021-06" db="EMBL/GenBank/DDBJ databases">
        <authorList>
            <person name="Palmer J.M."/>
        </authorList>
    </citation>
    <scope>NUCLEOTIDE SEQUENCE [LARGE SCALE GENOMIC DNA]</scope>
    <source>
        <strain evidence="11 12">AS_MEX2019</strain>
        <tissue evidence="11">Muscle</tissue>
    </source>
</reference>
<dbReference type="InterPro" id="IPR003961">
    <property type="entry name" value="FN3_dom"/>
</dbReference>
<dbReference type="SUPFAM" id="SSF49265">
    <property type="entry name" value="Fibronectin type III"/>
    <property type="match status" value="1"/>
</dbReference>
<evidence type="ECO:0000256" key="9">
    <source>
        <dbReference type="SAM" id="SignalP"/>
    </source>
</evidence>
<dbReference type="PANTHER" id="PTHR23037:SF7">
    <property type="entry name" value="INTERLEUKIN-21 RECEPTOR"/>
    <property type="match status" value="1"/>
</dbReference>
<dbReference type="EMBL" id="JAHRIP010057963">
    <property type="protein sequence ID" value="MEQ2303650.1"/>
    <property type="molecule type" value="Genomic_DNA"/>
</dbReference>
<gene>
    <name evidence="11" type="ORF">AMECASPLE_019190</name>
</gene>
<name>A0ABV0ZDG3_9TELE</name>
<proteinExistence type="predicted"/>
<accession>A0ABV0ZDG3</accession>
<keyword evidence="3 9" id="KW-0732">Signal</keyword>
<evidence type="ECO:0000256" key="7">
    <source>
        <dbReference type="ARBA" id="ARBA00023180"/>
    </source>
</evidence>